<dbReference type="InterPro" id="IPR036097">
    <property type="entry name" value="HisK_dim/P_sf"/>
</dbReference>
<feature type="transmembrane region" description="Helical" evidence="8">
    <location>
        <begin position="153"/>
        <end position="178"/>
    </location>
</feature>
<dbReference type="Gene3D" id="1.10.287.130">
    <property type="match status" value="1"/>
</dbReference>
<dbReference type="Pfam" id="PF00512">
    <property type="entry name" value="HisKA"/>
    <property type="match status" value="1"/>
</dbReference>
<dbReference type="InterPro" id="IPR036890">
    <property type="entry name" value="HATPase_C_sf"/>
</dbReference>
<dbReference type="InterPro" id="IPR029016">
    <property type="entry name" value="GAF-like_dom_sf"/>
</dbReference>
<feature type="transmembrane region" description="Helical" evidence="8">
    <location>
        <begin position="52"/>
        <end position="71"/>
    </location>
</feature>
<dbReference type="CDD" id="cd00082">
    <property type="entry name" value="HisKA"/>
    <property type="match status" value="1"/>
</dbReference>
<proteinExistence type="predicted"/>
<keyword evidence="6 10" id="KW-0418">Kinase</keyword>
<protein>
    <recommendedName>
        <fullName evidence="3">histidine kinase</fullName>
        <ecNumber evidence="3">2.7.13.3</ecNumber>
    </recommendedName>
</protein>
<gene>
    <name evidence="10" type="ORF">AVDCRST_MAG06-791</name>
</gene>
<dbReference type="SUPFAM" id="SSF55781">
    <property type="entry name" value="GAF domain-like"/>
    <property type="match status" value="1"/>
</dbReference>
<evidence type="ECO:0000256" key="6">
    <source>
        <dbReference type="ARBA" id="ARBA00022777"/>
    </source>
</evidence>
<dbReference type="GO" id="GO:0000155">
    <property type="term" value="F:phosphorelay sensor kinase activity"/>
    <property type="evidence" value="ECO:0007669"/>
    <property type="project" value="InterPro"/>
</dbReference>
<dbReference type="AlphaFoldDB" id="A0A6J4NCM8"/>
<feature type="domain" description="Histidine kinase" evidence="9">
    <location>
        <begin position="436"/>
        <end position="657"/>
    </location>
</feature>
<feature type="transmembrane region" description="Helical" evidence="8">
    <location>
        <begin position="17"/>
        <end position="40"/>
    </location>
</feature>
<dbReference type="Gene3D" id="3.30.565.10">
    <property type="entry name" value="Histidine kinase-like ATPase, C-terminal domain"/>
    <property type="match status" value="1"/>
</dbReference>
<feature type="transmembrane region" description="Helical" evidence="8">
    <location>
        <begin position="218"/>
        <end position="237"/>
    </location>
</feature>
<comment type="subcellular location">
    <subcellularLocation>
        <location evidence="2">Cell membrane</location>
    </subcellularLocation>
</comment>
<dbReference type="SMART" id="SM00388">
    <property type="entry name" value="HisKA"/>
    <property type="match status" value="1"/>
</dbReference>
<dbReference type="GO" id="GO:0005886">
    <property type="term" value="C:plasma membrane"/>
    <property type="evidence" value="ECO:0007669"/>
    <property type="project" value="UniProtKB-SubCell"/>
</dbReference>
<keyword evidence="4" id="KW-0597">Phosphoprotein</keyword>
<evidence type="ECO:0000256" key="1">
    <source>
        <dbReference type="ARBA" id="ARBA00000085"/>
    </source>
</evidence>
<evidence type="ECO:0000256" key="8">
    <source>
        <dbReference type="SAM" id="Phobius"/>
    </source>
</evidence>
<dbReference type="RefSeq" id="WP_295657109.1">
    <property type="nucleotide sequence ID" value="NZ_CADCUP010000051.1"/>
</dbReference>
<comment type="catalytic activity">
    <reaction evidence="1">
        <text>ATP + protein L-histidine = ADP + protein N-phospho-L-histidine.</text>
        <dbReference type="EC" id="2.7.13.3"/>
    </reaction>
</comment>
<feature type="transmembrane region" description="Helical" evidence="8">
    <location>
        <begin position="91"/>
        <end position="113"/>
    </location>
</feature>
<organism evidence="10">
    <name type="scientific">uncultured Nocardioides sp</name>
    <dbReference type="NCBI Taxonomy" id="198441"/>
    <lineage>
        <taxon>Bacteria</taxon>
        <taxon>Bacillati</taxon>
        <taxon>Actinomycetota</taxon>
        <taxon>Actinomycetes</taxon>
        <taxon>Propionibacteriales</taxon>
        <taxon>Nocardioidaceae</taxon>
        <taxon>Nocardioides</taxon>
        <taxon>environmental samples</taxon>
    </lineage>
</organism>
<dbReference type="EC" id="2.7.13.3" evidence="3"/>
<dbReference type="Gene3D" id="3.30.450.40">
    <property type="match status" value="1"/>
</dbReference>
<evidence type="ECO:0000259" key="9">
    <source>
        <dbReference type="PROSITE" id="PS50109"/>
    </source>
</evidence>
<dbReference type="InterPro" id="IPR003594">
    <property type="entry name" value="HATPase_dom"/>
</dbReference>
<sequence length="691" mass="73879">MTTHTEPQSDARPDRQLLLISLLTAAMAGLAVLIAAPGFLREPEASVPDLRWLALLPLFALAEVVVIHLPTQRNAHGHTLREIPAVLGLTFLAPQQYVTAYVVGTVLALLLAARMRGTKLAFNSAMFALEAALGALTYHAILQGGDPLSLTGWLAVLVAVLVTDLISAGAVTAAISLTEGAFDGEVLHEALRSGSVAAFINTCVALLVATLVLVQPSALPLLGVVVVLLVLAYRVYVSLARGHARTHLLYRFVDRTSSAHSLQEVIEIVLTESADLMHAERAYLVEVVDGRNVRWYACGDGSLHAESLELQEPEPWWWRALDTGVVQHESPRRGHGEMSEPADGPGLMSTPRDGLAAPLRGAGATRYLLVVLDRSFEKETFGKEDVHVFEALAAHAGVAVERARTVSDLETLATELEVARDAALAASEAKSMFLANMSHEIRTPLTTVLAAGELLGDTSLDQLQTKLLGRMDRSGGLLLSLVENLLDFSRIEAGHATVERAEFDVRAMVTDIADAHLPRARQEGITLDCSIHPRVPEMVVGDRTRTVQVLNNLVDNALKFTSEGRVELDVRPDAVSDGGRGVQFSVSDTGIGIDESDQASIFEAFSQVDGSATRRYEGTGLGLAICKQLTELMGGTIAVAGQPGVGSTFTVRLPLTEADPEGSVGVTRLHARGPLTTQAWEGASRARESGR</sequence>
<keyword evidence="5" id="KW-0808">Transferase</keyword>
<dbReference type="PANTHER" id="PTHR43047:SF78">
    <property type="entry name" value="SENSORY_REGULATORY PROTEIN RPFC"/>
    <property type="match status" value="1"/>
</dbReference>
<evidence type="ECO:0000256" key="3">
    <source>
        <dbReference type="ARBA" id="ARBA00012438"/>
    </source>
</evidence>
<reference evidence="10" key="1">
    <citation type="submission" date="2020-02" db="EMBL/GenBank/DDBJ databases">
        <authorList>
            <person name="Meier V. D."/>
        </authorList>
    </citation>
    <scope>NUCLEOTIDE SEQUENCE</scope>
    <source>
        <strain evidence="10">AVDCRST_MAG06</strain>
    </source>
</reference>
<feature type="transmembrane region" description="Helical" evidence="8">
    <location>
        <begin position="190"/>
        <end position="212"/>
    </location>
</feature>
<dbReference type="PANTHER" id="PTHR43047">
    <property type="entry name" value="TWO-COMPONENT HISTIDINE PROTEIN KINASE"/>
    <property type="match status" value="1"/>
</dbReference>
<dbReference type="Pfam" id="PF02518">
    <property type="entry name" value="HATPase_c"/>
    <property type="match status" value="1"/>
</dbReference>
<dbReference type="PROSITE" id="PS50109">
    <property type="entry name" value="HIS_KIN"/>
    <property type="match status" value="1"/>
</dbReference>
<dbReference type="SMART" id="SM00387">
    <property type="entry name" value="HATPase_c"/>
    <property type="match status" value="1"/>
</dbReference>
<dbReference type="CDD" id="cd16922">
    <property type="entry name" value="HATPase_EvgS-ArcB-TorS-like"/>
    <property type="match status" value="1"/>
</dbReference>
<accession>A0A6J4NCM8</accession>
<evidence type="ECO:0000256" key="4">
    <source>
        <dbReference type="ARBA" id="ARBA00022553"/>
    </source>
</evidence>
<evidence type="ECO:0000256" key="5">
    <source>
        <dbReference type="ARBA" id="ARBA00022679"/>
    </source>
</evidence>
<feature type="transmembrane region" description="Helical" evidence="8">
    <location>
        <begin position="120"/>
        <end position="141"/>
    </location>
</feature>
<dbReference type="InterPro" id="IPR004358">
    <property type="entry name" value="Sig_transdc_His_kin-like_C"/>
</dbReference>
<evidence type="ECO:0000256" key="2">
    <source>
        <dbReference type="ARBA" id="ARBA00004236"/>
    </source>
</evidence>
<name>A0A6J4NCM8_9ACTN</name>
<dbReference type="InterPro" id="IPR003018">
    <property type="entry name" value="GAF"/>
</dbReference>
<evidence type="ECO:0000256" key="7">
    <source>
        <dbReference type="ARBA" id="ARBA00023012"/>
    </source>
</evidence>
<dbReference type="EMBL" id="CADCUP010000051">
    <property type="protein sequence ID" value="CAA9379119.1"/>
    <property type="molecule type" value="Genomic_DNA"/>
</dbReference>
<dbReference type="InterPro" id="IPR003661">
    <property type="entry name" value="HisK_dim/P_dom"/>
</dbReference>
<evidence type="ECO:0000313" key="10">
    <source>
        <dbReference type="EMBL" id="CAA9379119.1"/>
    </source>
</evidence>
<keyword evidence="8" id="KW-0812">Transmembrane</keyword>
<dbReference type="InterPro" id="IPR005467">
    <property type="entry name" value="His_kinase_dom"/>
</dbReference>
<keyword evidence="7" id="KW-0902">Two-component regulatory system</keyword>
<dbReference type="PRINTS" id="PR00344">
    <property type="entry name" value="BCTRLSENSOR"/>
</dbReference>
<dbReference type="SUPFAM" id="SSF47384">
    <property type="entry name" value="Homodimeric domain of signal transducing histidine kinase"/>
    <property type="match status" value="1"/>
</dbReference>
<dbReference type="SUPFAM" id="SSF55874">
    <property type="entry name" value="ATPase domain of HSP90 chaperone/DNA topoisomerase II/histidine kinase"/>
    <property type="match status" value="1"/>
</dbReference>
<keyword evidence="8" id="KW-1133">Transmembrane helix</keyword>
<keyword evidence="8" id="KW-0472">Membrane</keyword>
<dbReference type="FunFam" id="3.30.565.10:FF:000078">
    <property type="entry name" value="Two-component sensor histidine kinase"/>
    <property type="match status" value="1"/>
</dbReference>
<dbReference type="Pfam" id="PF13185">
    <property type="entry name" value="GAF_2"/>
    <property type="match status" value="1"/>
</dbReference>